<reference evidence="3 4" key="1">
    <citation type="journal article" date="2018" name="Front. Plant Sci.">
        <title>Red Clover (Trifolium pratense) and Zigzag Clover (T. medium) - A Picture of Genomic Similarities and Differences.</title>
        <authorList>
            <person name="Dluhosova J."/>
            <person name="Istvanek J."/>
            <person name="Nedelnik J."/>
            <person name="Repkova J."/>
        </authorList>
    </citation>
    <scope>NUCLEOTIDE SEQUENCE [LARGE SCALE GENOMIC DNA]</scope>
    <source>
        <strain evidence="4">cv. 10/8</strain>
        <tissue evidence="3">Leaf</tissue>
    </source>
</reference>
<keyword evidence="1 3" id="KW-0812">Transmembrane</keyword>
<dbReference type="Proteomes" id="UP000265520">
    <property type="component" value="Unassembled WGS sequence"/>
</dbReference>
<evidence type="ECO:0000313" key="4">
    <source>
        <dbReference type="Proteomes" id="UP000265520"/>
    </source>
</evidence>
<evidence type="ECO:0000256" key="2">
    <source>
        <dbReference type="SAM" id="SignalP"/>
    </source>
</evidence>
<name>A0A392TRF9_9FABA</name>
<accession>A0A392TRF9</accession>
<feature type="transmembrane region" description="Helical" evidence="1">
    <location>
        <begin position="44"/>
        <end position="68"/>
    </location>
</feature>
<evidence type="ECO:0000313" key="3">
    <source>
        <dbReference type="EMBL" id="MCI63592.1"/>
    </source>
</evidence>
<dbReference type="PANTHER" id="PTHR33659">
    <property type="entry name" value="PROTEIN, PUTATIVE-RELATED-RELATED"/>
    <property type="match status" value="1"/>
</dbReference>
<dbReference type="AlphaFoldDB" id="A0A392TRF9"/>
<keyword evidence="4" id="KW-1185">Reference proteome</keyword>
<keyword evidence="2" id="KW-0732">Signal</keyword>
<sequence>MASSSATTLMKFFSFFLVVVFAAVVALAQDLSPSLAPAPGHNAGAAGSVTNSMAMIGASIVLSMIAIFKH</sequence>
<proteinExistence type="predicted"/>
<dbReference type="EMBL" id="LXQA010639909">
    <property type="protein sequence ID" value="MCI63592.1"/>
    <property type="molecule type" value="Genomic_DNA"/>
</dbReference>
<keyword evidence="1" id="KW-0472">Membrane</keyword>
<feature type="chain" id="PRO_5017374787" evidence="2">
    <location>
        <begin position="29"/>
        <end position="70"/>
    </location>
</feature>
<comment type="caution">
    <text evidence="3">The sequence shown here is derived from an EMBL/GenBank/DDBJ whole genome shotgun (WGS) entry which is preliminary data.</text>
</comment>
<evidence type="ECO:0000256" key="1">
    <source>
        <dbReference type="SAM" id="Phobius"/>
    </source>
</evidence>
<dbReference type="PANTHER" id="PTHR33659:SF1">
    <property type="entry name" value="PROTEIN, PUTATIVE-RELATED"/>
    <property type="match status" value="1"/>
</dbReference>
<organism evidence="3 4">
    <name type="scientific">Trifolium medium</name>
    <dbReference type="NCBI Taxonomy" id="97028"/>
    <lineage>
        <taxon>Eukaryota</taxon>
        <taxon>Viridiplantae</taxon>
        <taxon>Streptophyta</taxon>
        <taxon>Embryophyta</taxon>
        <taxon>Tracheophyta</taxon>
        <taxon>Spermatophyta</taxon>
        <taxon>Magnoliopsida</taxon>
        <taxon>eudicotyledons</taxon>
        <taxon>Gunneridae</taxon>
        <taxon>Pentapetalae</taxon>
        <taxon>rosids</taxon>
        <taxon>fabids</taxon>
        <taxon>Fabales</taxon>
        <taxon>Fabaceae</taxon>
        <taxon>Papilionoideae</taxon>
        <taxon>50 kb inversion clade</taxon>
        <taxon>NPAAA clade</taxon>
        <taxon>Hologalegina</taxon>
        <taxon>IRL clade</taxon>
        <taxon>Trifolieae</taxon>
        <taxon>Trifolium</taxon>
    </lineage>
</organism>
<feature type="signal peptide" evidence="2">
    <location>
        <begin position="1"/>
        <end position="28"/>
    </location>
</feature>
<protein>
    <submittedName>
        <fullName evidence="3">Transmembrane protein</fullName>
    </submittedName>
</protein>
<keyword evidence="1" id="KW-1133">Transmembrane helix</keyword>